<feature type="region of interest" description="Disordered" evidence="3">
    <location>
        <begin position="1649"/>
        <end position="1694"/>
    </location>
</feature>
<accession>A0AAD4MN56</accession>
<organism evidence="5 6">
    <name type="scientific">Ditylenchus destructor</name>
    <dbReference type="NCBI Taxonomy" id="166010"/>
    <lineage>
        <taxon>Eukaryota</taxon>
        <taxon>Metazoa</taxon>
        <taxon>Ecdysozoa</taxon>
        <taxon>Nematoda</taxon>
        <taxon>Chromadorea</taxon>
        <taxon>Rhabditida</taxon>
        <taxon>Tylenchina</taxon>
        <taxon>Tylenchomorpha</taxon>
        <taxon>Sphaerularioidea</taxon>
        <taxon>Anguinidae</taxon>
        <taxon>Anguininae</taxon>
        <taxon>Ditylenchus</taxon>
    </lineage>
</organism>
<gene>
    <name evidence="5" type="ORF">DdX_17239</name>
</gene>
<dbReference type="Proteomes" id="UP001201812">
    <property type="component" value="Unassembled WGS sequence"/>
</dbReference>
<keyword evidence="4" id="KW-1133">Transmembrane helix</keyword>
<feature type="compositionally biased region" description="Acidic residues" evidence="3">
    <location>
        <begin position="830"/>
        <end position="844"/>
    </location>
</feature>
<evidence type="ECO:0000256" key="2">
    <source>
        <dbReference type="SAM" id="Coils"/>
    </source>
</evidence>
<dbReference type="PANTHER" id="PTHR13466:SF0">
    <property type="entry name" value="SMP-LTD DOMAIN-CONTAINING PROTEIN"/>
    <property type="match status" value="1"/>
</dbReference>
<dbReference type="GO" id="GO:0008289">
    <property type="term" value="F:lipid binding"/>
    <property type="evidence" value="ECO:0007669"/>
    <property type="project" value="TreeGrafter"/>
</dbReference>
<protein>
    <submittedName>
        <fullName evidence="5">Testis-expressed protein 2</fullName>
    </submittedName>
</protein>
<feature type="compositionally biased region" description="Basic and acidic residues" evidence="3">
    <location>
        <begin position="1431"/>
        <end position="1443"/>
    </location>
</feature>
<feature type="region of interest" description="Disordered" evidence="3">
    <location>
        <begin position="1"/>
        <end position="23"/>
    </location>
</feature>
<keyword evidence="2" id="KW-0175">Coiled coil</keyword>
<evidence type="ECO:0000256" key="1">
    <source>
        <dbReference type="ARBA" id="ARBA00004586"/>
    </source>
</evidence>
<keyword evidence="6" id="KW-1185">Reference proteome</keyword>
<feature type="region of interest" description="Disordered" evidence="3">
    <location>
        <begin position="819"/>
        <end position="861"/>
    </location>
</feature>
<dbReference type="CDD" id="cd21675">
    <property type="entry name" value="SMP_TEX2"/>
    <property type="match status" value="1"/>
</dbReference>
<dbReference type="PANTHER" id="PTHR13466">
    <property type="entry name" value="TEX2 PROTEIN-RELATED"/>
    <property type="match status" value="1"/>
</dbReference>
<comment type="caution">
    <text evidence="5">The sequence shown here is derived from an EMBL/GenBank/DDBJ whole genome shotgun (WGS) entry which is preliminary data.</text>
</comment>
<feature type="compositionally biased region" description="Basic and acidic residues" evidence="3">
    <location>
        <begin position="1451"/>
        <end position="1463"/>
    </location>
</feature>
<evidence type="ECO:0000313" key="6">
    <source>
        <dbReference type="Proteomes" id="UP001201812"/>
    </source>
</evidence>
<name>A0AAD4MN56_9BILA</name>
<sequence length="2111" mass="241310">MSIQEGYNEIRTEFSDGTEKLPTPAESIAKGEAIEMANEANLYEIQDNQSEQLLTSPPTNVMPAFDTQQPYIIDEPAVNEATPVQSDHLNRVVSDIFEERNEANDPVLESASMIAEVGSVRGTTAHANEDTESNITLKGASDVTPADDFSPSTQIPLQKQNITFQGLMDILRDSLIHYKKSPFLPFRLFVLAFLLAGLLVLPGIISGFLWGFYFALTAFLCIFVSDSEQNAEKDRMKEDAIKNEIAKDIQVIEDVQGEKIYRGWMDLLNERYNPRTFHVNMLETVTIRLQGHMLHVEHHEKAVLRHAFYEDPTLTEPEPEIIKEDIYDLSDAKIKLRPCRLSTRRWFSRKYPIKIELAFDPMHDSKVRGLILEDEPIMDDIPVDRTHVAKETPVFTENRRTISDIREARKNAEGSGGESEDDYTMISSESEDILNASKSKRKSRVVWLFARSSREKEQWFHRLRKASKEYLYPTDNEKERATVQMPSIEKIKESREFYIYMLQDVEFRNQLDSIMNEAIIRSDKQWEKTVSMDLGRYKWLRPVTQTSAEFIAVINLLVSRITYDFARDEDWIGLLRKKIQTKIGAVHLPYFVEKLQLVKFDLGTSIPKILKVYRPIVDQWGIWIDFEMKYEGSIKLTIETQVDLKRLTDQNEPFDEPAPGTASYFGVPVKNPALAVPDTRYSDEELPLSPEDEPDEEFGAILREKERIKKAKKKPGRKIMQMMDKITHSDIFRGASEIKIVRKALEEISDTRMHLNVEITELEGTMTANFAHPPSDRLWYGFRETPKITIKKNGTLLIGISDDVISKISDLIVQGINIPCSLDSPPPESQSDDQTDDDSDDYSSESETSVQSEDSWTPNNRSTYRSRYKTIKNFKLQRIPAKDFKSRWDVQWLCCGSFDSWEEVQALRKHKGAIMKETMFISRKGVNKTNYRCRSWNITKCPYKMYSVVKEGDTTHEVFEANEHSALCKKILAGIPVRNYYGRRDYKQRRQSWHYPSVQNAMEQFVKDEKKFTDLDELVSELSTAFQRHSRTLNLKYYLTHYSDSSKILDQLIPDRVMSEDRKKCEQRARIRQMKVKGASQILLKAAQEKWCREERLRIFKESGTIHESQSSQCKTIALGQIQSQDKYGYAHVNKIRRRLNNMKHVTLANFRRELSTRSLETFRNKVNALSEVELDNDSRQIPRNFPRIEHDYHLLSYCKPVTEFKTKNEATRYCSKRSLYLVSGENSEEAVKYRCHVKGCQHAVYCVRAENGNFVVWSNEQHNHDDDTFYVGVVDALDAKKAYAGSAMMWSAMKQQYQFSAIDAEATVNNTNDSYLPEVETASCSTAVQKNSANDKSGYVRKAAIKQTSSKYANGFMKFSSRVDAHIYLHNRGMRQTAYIPEWGSIGCKYRLTYKCGVKDCPFIMTGIENKALGYDKGRVNLWTHHHHNHPEPAKDCRRKLPESSSPPNDRVRPAKLRRIEVVNDEENDGPASGKEFDNEDQTTSTVSPVIKPELLSDMSECNIQKSSKDNRSDLSRKEPLIIKSEPPSEMSGVIAVTDTPVAISKKTVSSIQSENGNRGSENRIGAPVFIPYSPINCVNTFYDSGKSGSSEPTFNIDLRKFRFTKTWIDANRPNSSTLRPAEPPAKITAFDTAFRQSQYFNESVPEVAEHNNESEASTSKKHDFTTKTGNGDGSIQPKLQFVPNGEKSTSSNRPLHVRVIIPYQTRSRPPVSTAPIPVKTESDNAIQACGQVEVSTSGAPKLSCKSKSNENALGGLHGRNTVQSLNEFESKSTFSPDALIIKPEPVSEMINNEQQCNIEPIASTSTQSVHNVMEEEMTGLRKNSNATGEPFQQSQNACETQFPNQEVQRNTMETNLDVTVSLSAVLASKYEGLKKRASHYQQMQIERGFKRKDVVGCARCRPFTFDTLITAVRNNKYHFFAATRLQQEEEQKRRTISEPVNEQEIEIIDEHHGNDNLQRLTTTKEVEQNQSTVSTPGNQSNVEVELIRERTSENETHLTEIAKLRQEVEKLKIEKQEYLKIIEELRESGDFENLRALSSQMTGENSAILPISFPATHDQSTSTDGEPPDHISRFGAMVEMSLRQIAKQHPYRLRNVTKRIQEILGIQQC</sequence>
<keyword evidence="4" id="KW-0472">Membrane</keyword>
<dbReference type="GO" id="GO:0005789">
    <property type="term" value="C:endoplasmic reticulum membrane"/>
    <property type="evidence" value="ECO:0007669"/>
    <property type="project" value="UniProtKB-SubCell"/>
</dbReference>
<feature type="compositionally biased region" description="Basic and acidic residues" evidence="3">
    <location>
        <begin position="8"/>
        <end position="19"/>
    </location>
</feature>
<keyword evidence="4" id="KW-0812">Transmembrane</keyword>
<feature type="compositionally biased region" description="Basic and acidic residues" evidence="3">
    <location>
        <begin position="1649"/>
        <end position="1667"/>
    </location>
</feature>
<feature type="region of interest" description="Disordered" evidence="3">
    <location>
        <begin position="1427"/>
        <end position="1531"/>
    </location>
</feature>
<evidence type="ECO:0000313" key="5">
    <source>
        <dbReference type="EMBL" id="KAI1699588.1"/>
    </source>
</evidence>
<dbReference type="EMBL" id="JAKKPZ010000174">
    <property type="protein sequence ID" value="KAI1699588.1"/>
    <property type="molecule type" value="Genomic_DNA"/>
</dbReference>
<comment type="subcellular location">
    <subcellularLocation>
        <location evidence="1">Endoplasmic reticulum membrane</location>
    </subcellularLocation>
</comment>
<reference evidence="5" key="1">
    <citation type="submission" date="2022-01" db="EMBL/GenBank/DDBJ databases">
        <title>Genome Sequence Resource for Two Populations of Ditylenchus destructor, the Migratory Endoparasitic Phytonematode.</title>
        <authorList>
            <person name="Zhang H."/>
            <person name="Lin R."/>
            <person name="Xie B."/>
        </authorList>
    </citation>
    <scope>NUCLEOTIDE SEQUENCE</scope>
    <source>
        <strain evidence="5">BazhouSP</strain>
    </source>
</reference>
<feature type="coiled-coil region" evidence="2">
    <location>
        <begin position="1989"/>
        <end position="2030"/>
    </location>
</feature>
<feature type="compositionally biased region" description="Basic and acidic residues" evidence="3">
    <location>
        <begin position="1508"/>
        <end position="1522"/>
    </location>
</feature>
<proteinExistence type="predicted"/>
<feature type="compositionally biased region" description="Polar residues" evidence="3">
    <location>
        <begin position="850"/>
        <end position="861"/>
    </location>
</feature>
<evidence type="ECO:0000256" key="4">
    <source>
        <dbReference type="SAM" id="Phobius"/>
    </source>
</evidence>
<evidence type="ECO:0000256" key="3">
    <source>
        <dbReference type="SAM" id="MobiDB-lite"/>
    </source>
</evidence>
<feature type="transmembrane region" description="Helical" evidence="4">
    <location>
        <begin position="188"/>
        <end position="216"/>
    </location>
</feature>